<dbReference type="SMART" id="SM00382">
    <property type="entry name" value="AAA"/>
    <property type="match status" value="1"/>
</dbReference>
<evidence type="ECO:0000259" key="8">
    <source>
        <dbReference type="PROSITE" id="PS50893"/>
    </source>
</evidence>
<keyword evidence="3" id="KW-0472">Membrane</keyword>
<keyword evidence="5 9" id="KW-0067">ATP-binding</keyword>
<dbReference type="PANTHER" id="PTHR42794">
    <property type="entry name" value="HEMIN IMPORT ATP-BINDING PROTEIN HMUV"/>
    <property type="match status" value="1"/>
</dbReference>
<keyword evidence="2" id="KW-1003">Cell membrane</keyword>
<comment type="caution">
    <text evidence="9">The sequence shown here is derived from an EMBL/GenBank/DDBJ whole genome shotgun (WGS) entry which is preliminary data.</text>
</comment>
<dbReference type="Pfam" id="PF00005">
    <property type="entry name" value="ABC_tran"/>
    <property type="match status" value="1"/>
</dbReference>
<dbReference type="PROSITE" id="PS50893">
    <property type="entry name" value="ABC_TRANSPORTER_2"/>
    <property type="match status" value="1"/>
</dbReference>
<evidence type="ECO:0000256" key="6">
    <source>
        <dbReference type="ARBA" id="ARBA00022967"/>
    </source>
</evidence>
<proteinExistence type="predicted"/>
<protein>
    <submittedName>
        <fullName evidence="9">ABC transporter ATP-binding protein</fullName>
    </submittedName>
</protein>
<sequence>MMQAHHSAHAALSAQRLTLRAGSRTLLDAFTHTFYAGEIWCIAGPNGAGKTTLISTLAGLSHPAAGHVELDGARLADWQPLPLAQRRALMPQSAHDAFSASVLDIVMLNRFPHLTGWGWERDADRAAAHDALDALGLGEFAARDVLSLSGGERQRVALAAVLCQQAPLLLLDEPLSHLDLHHQIECLDALTAWTREPGRTVVFSCHDLNLARRFATHALLLNGAGGAYAGPVHDVLTPALTSRAFAYPLILLRDGEHEALIPAPRPRHESPGGDDTQAS</sequence>
<dbReference type="GO" id="GO:0005524">
    <property type="term" value="F:ATP binding"/>
    <property type="evidence" value="ECO:0007669"/>
    <property type="project" value="UniProtKB-KW"/>
</dbReference>
<keyword evidence="6" id="KW-1278">Translocase</keyword>
<dbReference type="OrthoDB" id="5296765at2"/>
<dbReference type="InterPro" id="IPR027417">
    <property type="entry name" value="P-loop_NTPase"/>
</dbReference>
<dbReference type="PANTHER" id="PTHR42794:SF1">
    <property type="entry name" value="HEMIN IMPORT ATP-BINDING PROTEIN HMUV"/>
    <property type="match status" value="1"/>
</dbReference>
<dbReference type="AlphaFoldDB" id="A0A370N1G4"/>
<accession>A0A370N1G4</accession>
<evidence type="ECO:0000256" key="7">
    <source>
        <dbReference type="ARBA" id="ARBA00037066"/>
    </source>
</evidence>
<organism evidence="9 10">
    <name type="scientific">Paraburkholderia lacunae</name>
    <dbReference type="NCBI Taxonomy" id="2211104"/>
    <lineage>
        <taxon>Bacteria</taxon>
        <taxon>Pseudomonadati</taxon>
        <taxon>Pseudomonadota</taxon>
        <taxon>Betaproteobacteria</taxon>
        <taxon>Burkholderiales</taxon>
        <taxon>Burkholderiaceae</taxon>
        <taxon>Paraburkholderia</taxon>
    </lineage>
</organism>
<dbReference type="Gene3D" id="3.40.50.300">
    <property type="entry name" value="P-loop containing nucleotide triphosphate hydrolases"/>
    <property type="match status" value="1"/>
</dbReference>
<dbReference type="InterPro" id="IPR003593">
    <property type="entry name" value="AAA+_ATPase"/>
</dbReference>
<evidence type="ECO:0000256" key="4">
    <source>
        <dbReference type="ARBA" id="ARBA00022741"/>
    </source>
</evidence>
<evidence type="ECO:0000313" key="9">
    <source>
        <dbReference type="EMBL" id="RDJ99461.1"/>
    </source>
</evidence>
<reference evidence="10" key="1">
    <citation type="submission" date="2018-05" db="EMBL/GenBank/DDBJ databases">
        <authorList>
            <person name="Feng T."/>
        </authorList>
    </citation>
    <scope>NUCLEOTIDE SEQUENCE [LARGE SCALE GENOMIC DNA]</scope>
    <source>
        <strain evidence="10">S27</strain>
    </source>
</reference>
<dbReference type="RefSeq" id="WP_115106198.1">
    <property type="nucleotide sequence ID" value="NZ_QHKS01000023.1"/>
</dbReference>
<feature type="domain" description="ABC transporter" evidence="8">
    <location>
        <begin position="12"/>
        <end position="248"/>
    </location>
</feature>
<dbReference type="PROSITE" id="PS00211">
    <property type="entry name" value="ABC_TRANSPORTER_1"/>
    <property type="match status" value="1"/>
</dbReference>
<gene>
    <name evidence="9" type="ORF">DLM46_28620</name>
</gene>
<dbReference type="SUPFAM" id="SSF52540">
    <property type="entry name" value="P-loop containing nucleoside triphosphate hydrolases"/>
    <property type="match status" value="1"/>
</dbReference>
<comment type="function">
    <text evidence="7">Part of the ABC transporter complex HmuTUV involved in hemin import. Responsible for energy coupling to the transport system.</text>
</comment>
<evidence type="ECO:0000256" key="2">
    <source>
        <dbReference type="ARBA" id="ARBA00022475"/>
    </source>
</evidence>
<name>A0A370N1G4_9BURK</name>
<evidence type="ECO:0000256" key="3">
    <source>
        <dbReference type="ARBA" id="ARBA00022519"/>
    </source>
</evidence>
<dbReference type="CDD" id="cd03214">
    <property type="entry name" value="ABC_Iron-Siderophores_B12_Hemin"/>
    <property type="match status" value="1"/>
</dbReference>
<dbReference type="Proteomes" id="UP000254875">
    <property type="component" value="Unassembled WGS sequence"/>
</dbReference>
<dbReference type="GO" id="GO:0016887">
    <property type="term" value="F:ATP hydrolysis activity"/>
    <property type="evidence" value="ECO:0007669"/>
    <property type="project" value="InterPro"/>
</dbReference>
<keyword evidence="4" id="KW-0547">Nucleotide-binding</keyword>
<evidence type="ECO:0000313" key="10">
    <source>
        <dbReference type="Proteomes" id="UP000254875"/>
    </source>
</evidence>
<keyword evidence="3" id="KW-0997">Cell inner membrane</keyword>
<dbReference type="InterPro" id="IPR003439">
    <property type="entry name" value="ABC_transporter-like_ATP-bd"/>
</dbReference>
<evidence type="ECO:0000256" key="5">
    <source>
        <dbReference type="ARBA" id="ARBA00022840"/>
    </source>
</evidence>
<evidence type="ECO:0000256" key="1">
    <source>
        <dbReference type="ARBA" id="ARBA00022448"/>
    </source>
</evidence>
<keyword evidence="10" id="KW-1185">Reference proteome</keyword>
<keyword evidence="1" id="KW-0813">Transport</keyword>
<dbReference type="EMBL" id="QHKS01000023">
    <property type="protein sequence ID" value="RDJ99461.1"/>
    <property type="molecule type" value="Genomic_DNA"/>
</dbReference>
<dbReference type="InterPro" id="IPR017871">
    <property type="entry name" value="ABC_transporter-like_CS"/>
</dbReference>